<evidence type="ECO:0000313" key="2">
    <source>
        <dbReference type="RefSeq" id="XP_018473611.1"/>
    </source>
</evidence>
<dbReference type="PANTHER" id="PTHR33116:SF78">
    <property type="entry name" value="OS12G0587133 PROTEIN"/>
    <property type="match status" value="1"/>
</dbReference>
<accession>A0A6J0MNX0</accession>
<dbReference type="Pfam" id="PF13966">
    <property type="entry name" value="zf-RVT"/>
    <property type="match status" value="1"/>
</dbReference>
<evidence type="ECO:0000313" key="1">
    <source>
        <dbReference type="Proteomes" id="UP000504610"/>
    </source>
</evidence>
<gene>
    <name evidence="2" type="primary">LOC108844816</name>
</gene>
<dbReference type="PANTHER" id="PTHR33116">
    <property type="entry name" value="REVERSE TRANSCRIPTASE ZINC-BINDING DOMAIN-CONTAINING PROTEIN-RELATED-RELATED"/>
    <property type="match status" value="1"/>
</dbReference>
<protein>
    <submittedName>
        <fullName evidence="2">Uncharacterized protein LOC108844816</fullName>
    </submittedName>
</protein>
<dbReference type="InterPro" id="IPR026960">
    <property type="entry name" value="RVT-Znf"/>
</dbReference>
<organism evidence="1 2">
    <name type="scientific">Raphanus sativus</name>
    <name type="common">Radish</name>
    <name type="synonym">Raphanus raphanistrum var. sativus</name>
    <dbReference type="NCBI Taxonomy" id="3726"/>
    <lineage>
        <taxon>Eukaryota</taxon>
        <taxon>Viridiplantae</taxon>
        <taxon>Streptophyta</taxon>
        <taxon>Embryophyta</taxon>
        <taxon>Tracheophyta</taxon>
        <taxon>Spermatophyta</taxon>
        <taxon>Magnoliopsida</taxon>
        <taxon>eudicotyledons</taxon>
        <taxon>Gunneridae</taxon>
        <taxon>Pentapetalae</taxon>
        <taxon>rosids</taxon>
        <taxon>malvids</taxon>
        <taxon>Brassicales</taxon>
        <taxon>Brassicaceae</taxon>
        <taxon>Brassiceae</taxon>
        <taxon>Raphanus</taxon>
    </lineage>
</organism>
<dbReference type="AlphaFoldDB" id="A0A6J0MNX0"/>
<dbReference type="KEGG" id="rsz:108844816"/>
<name>A0A6J0MNX0_RAPSA</name>
<dbReference type="RefSeq" id="XP_018473611.1">
    <property type="nucleotide sequence ID" value="XM_018618109.1"/>
</dbReference>
<keyword evidence="1" id="KW-1185">Reference proteome</keyword>
<dbReference type="OrthoDB" id="1109840at2759"/>
<reference evidence="2" key="2">
    <citation type="submission" date="2025-08" db="UniProtKB">
        <authorList>
            <consortium name="RefSeq"/>
        </authorList>
    </citation>
    <scope>IDENTIFICATION</scope>
    <source>
        <tissue evidence="2">Leaf</tissue>
    </source>
</reference>
<sequence>MLQLKPMLNDFMRCQIKNGASASFWYDTWTLLGPLISVVGDSGPRMLRLRKGATVSEASAEGSWRLPAARSPEVETLQIVLTSTPPPSSSHGEDQFLWRKADGSFGPKFSSKITWEYIRQHSPHVYWSKVVWFRENIPPTAFTAWLVLLRRLLTRDRLLRWGMNVPAGCVLCSSGLETHHHLFFECEYSSSIWFHFARPFVTGPPLDVHSVAALLSRNRLDPKASSVIKLILQSAIYLIWRERNARIFTSVSTPAYGLRLALDRLIRDRLISFPSQDSSPSVLQYYFTFIRPP</sequence>
<dbReference type="GeneID" id="108844816"/>
<proteinExistence type="predicted"/>
<reference evidence="1" key="1">
    <citation type="journal article" date="2019" name="Database">
        <title>The radish genome database (RadishGD): an integrated information resource for radish genomics.</title>
        <authorList>
            <person name="Yu H.J."/>
            <person name="Baek S."/>
            <person name="Lee Y.J."/>
            <person name="Cho A."/>
            <person name="Mun J.H."/>
        </authorList>
    </citation>
    <scope>NUCLEOTIDE SEQUENCE [LARGE SCALE GENOMIC DNA]</scope>
    <source>
        <strain evidence="1">cv. WK10039</strain>
    </source>
</reference>
<dbReference type="Proteomes" id="UP000504610">
    <property type="component" value="Chromosome 3"/>
</dbReference>